<dbReference type="EMBL" id="JAFIQS010000006">
    <property type="protein sequence ID" value="KAG5168062.1"/>
    <property type="molecule type" value="Genomic_DNA"/>
</dbReference>
<dbReference type="SUPFAM" id="SSF49899">
    <property type="entry name" value="Concanavalin A-like lectins/glucanases"/>
    <property type="match status" value="1"/>
</dbReference>
<dbReference type="GO" id="GO:0009251">
    <property type="term" value="P:glucan catabolic process"/>
    <property type="evidence" value="ECO:0007669"/>
    <property type="project" value="TreeGrafter"/>
</dbReference>
<reference evidence="4" key="1">
    <citation type="submission" date="2021-02" db="EMBL/GenBank/DDBJ databases">
        <title>Psilocybe cubensis genome.</title>
        <authorList>
            <person name="Mckernan K.J."/>
            <person name="Crawford S."/>
            <person name="Trippe A."/>
            <person name="Kane L.T."/>
            <person name="Mclaughlin S."/>
        </authorList>
    </citation>
    <scope>NUCLEOTIDE SEQUENCE [LARGE SCALE GENOMIC DNA]</scope>
    <source>
        <strain evidence="4">MGC-MH-2018</strain>
    </source>
</reference>
<evidence type="ECO:0000259" key="3">
    <source>
        <dbReference type="PROSITE" id="PS51762"/>
    </source>
</evidence>
<comment type="caution">
    <text evidence="4">The sequence shown here is derived from an EMBL/GenBank/DDBJ whole genome shotgun (WGS) entry which is preliminary data.</text>
</comment>
<feature type="region of interest" description="Disordered" evidence="1">
    <location>
        <begin position="336"/>
        <end position="375"/>
    </location>
</feature>
<dbReference type="Pfam" id="PF26113">
    <property type="entry name" value="GH16_XgeA"/>
    <property type="match status" value="1"/>
</dbReference>
<dbReference type="PROSITE" id="PS51762">
    <property type="entry name" value="GH16_2"/>
    <property type="match status" value="1"/>
</dbReference>
<evidence type="ECO:0000256" key="2">
    <source>
        <dbReference type="SAM" id="SignalP"/>
    </source>
</evidence>
<evidence type="ECO:0000256" key="1">
    <source>
        <dbReference type="SAM" id="MobiDB-lite"/>
    </source>
</evidence>
<dbReference type="CDD" id="cd02181">
    <property type="entry name" value="GH16_fungal_Lam16A_glucanase"/>
    <property type="match status" value="1"/>
</dbReference>
<feature type="compositionally biased region" description="Low complexity" evidence="1">
    <location>
        <begin position="344"/>
        <end position="375"/>
    </location>
</feature>
<dbReference type="GO" id="GO:0004553">
    <property type="term" value="F:hydrolase activity, hydrolyzing O-glycosyl compounds"/>
    <property type="evidence" value="ECO:0007669"/>
    <property type="project" value="InterPro"/>
</dbReference>
<feature type="signal peptide" evidence="2">
    <location>
        <begin position="1"/>
        <end position="26"/>
    </location>
</feature>
<dbReference type="InterPro" id="IPR013320">
    <property type="entry name" value="ConA-like_dom_sf"/>
</dbReference>
<organism evidence="4">
    <name type="scientific">Psilocybe cubensis</name>
    <name type="common">Psychedelic mushroom</name>
    <name type="synonym">Stropharia cubensis</name>
    <dbReference type="NCBI Taxonomy" id="181762"/>
    <lineage>
        <taxon>Eukaryota</taxon>
        <taxon>Fungi</taxon>
        <taxon>Dikarya</taxon>
        <taxon>Basidiomycota</taxon>
        <taxon>Agaricomycotina</taxon>
        <taxon>Agaricomycetes</taxon>
        <taxon>Agaricomycetidae</taxon>
        <taxon>Agaricales</taxon>
        <taxon>Agaricineae</taxon>
        <taxon>Strophariaceae</taxon>
        <taxon>Psilocybe</taxon>
    </lineage>
</organism>
<dbReference type="PANTHER" id="PTHR10963">
    <property type="entry name" value="GLYCOSYL HYDROLASE-RELATED"/>
    <property type="match status" value="1"/>
</dbReference>
<dbReference type="InterPro" id="IPR000757">
    <property type="entry name" value="Beta-glucanase-like"/>
</dbReference>
<dbReference type="Gene3D" id="2.60.120.200">
    <property type="match status" value="1"/>
</dbReference>
<evidence type="ECO:0000313" key="4">
    <source>
        <dbReference type="EMBL" id="KAG5168062.1"/>
    </source>
</evidence>
<protein>
    <recommendedName>
        <fullName evidence="3">GH16 domain-containing protein</fullName>
    </recommendedName>
</protein>
<feature type="chain" id="PRO_5034954719" description="GH16 domain-containing protein" evidence="2">
    <location>
        <begin position="27"/>
        <end position="401"/>
    </location>
</feature>
<feature type="domain" description="GH16" evidence="3">
    <location>
        <begin position="31"/>
        <end position="291"/>
    </location>
</feature>
<keyword evidence="2" id="KW-0732">Signal</keyword>
<gene>
    <name evidence="4" type="ORF">JR316_006655</name>
</gene>
<dbReference type="AlphaFoldDB" id="A0A8H8CIU5"/>
<dbReference type="PANTHER" id="PTHR10963:SF24">
    <property type="entry name" value="GLYCOSIDASE C21B10.07-RELATED"/>
    <property type="match status" value="1"/>
</dbReference>
<accession>A0A8H8CIU5</accession>
<sequence length="401" mass="42947">MRPVSLGVALSIQLFSAQLGLLSANAYDIVKDYSGATFFDGFHFYGSYDNLTSGDVDYVTRENATAKRLAFVNGEGRAVMRVDNATDTIYLEKRESVRIESRLWYGPGTLWIADIVHMPFGCSVWPALWTTGKNWPDDGEIDIIEGINLMENNQVALHTTPGCMHIDPPPPNQRGVSRQLNCTIDAGCTVGETAPNSFGAGFNAAGGGVYATQFDESGIYIWFWSRPNIPKSILEATSTSSITSLDDWGPATASYPSGPHCEITKFFKAQKIIINITLCGIWAGNPEFYTPQCGNQGVTGLCYNDNVVGFGTARKYDNAYFEFNYLRTYTNGQAQVFDPDVDSDTSPSSSSGTRSPPSSTGSSGASSTNTPGTSAASGLQSFAAKGLASVAGAVSLALSML</sequence>
<dbReference type="InterPro" id="IPR050546">
    <property type="entry name" value="Glycosyl_Hydrlase_16"/>
</dbReference>
<name>A0A8H8CIU5_PSICU</name>
<proteinExistence type="predicted"/>